<feature type="non-terminal residue" evidence="8">
    <location>
        <position position="1"/>
    </location>
</feature>
<keyword evidence="2 6" id="KW-0964">Secreted</keyword>
<evidence type="ECO:0000256" key="5">
    <source>
        <dbReference type="ARBA" id="ARBA00023180"/>
    </source>
</evidence>
<evidence type="ECO:0000256" key="1">
    <source>
        <dbReference type="ARBA" id="ARBA00004613"/>
    </source>
</evidence>
<evidence type="ECO:0000256" key="3">
    <source>
        <dbReference type="ARBA" id="ARBA00022729"/>
    </source>
</evidence>
<evidence type="ECO:0000256" key="7">
    <source>
        <dbReference type="SAM" id="MobiDB-lite"/>
    </source>
</evidence>
<dbReference type="Pfam" id="PF19429">
    <property type="entry name" value="EVA_Class_A"/>
    <property type="match status" value="1"/>
</dbReference>
<dbReference type="InterPro" id="IPR045797">
    <property type="entry name" value="EVA_Class_A"/>
</dbReference>
<feature type="region of interest" description="Disordered" evidence="7">
    <location>
        <begin position="1"/>
        <end position="29"/>
    </location>
</feature>
<sequence>YTGLTHSDDESTEPTTWNTTSVAATTTKRTRPPRPCIYTAVLNTPKKKLQIGCLLECPTNKTPLPDNIECIDVERDALLFMQTELVYLCPIGLCEDGICKDSGLELECWKEYPEMFEHLFGPFKRKVTMTPTSTTTELPSVTLSSVEATNGTSSATEFANVTSNSAEAADITSGDTE</sequence>
<evidence type="ECO:0000256" key="4">
    <source>
        <dbReference type="ARBA" id="ARBA00023157"/>
    </source>
</evidence>
<feature type="compositionally biased region" description="Low complexity" evidence="7">
    <location>
        <begin position="15"/>
        <end position="27"/>
    </location>
</feature>
<evidence type="ECO:0000313" key="8">
    <source>
        <dbReference type="EMBL" id="JAT91243.1"/>
    </source>
</evidence>
<proteinExistence type="evidence at transcript level"/>
<evidence type="ECO:0000256" key="6">
    <source>
        <dbReference type="RuleBase" id="RU369006"/>
    </source>
</evidence>
<accession>A0A1E1WW35</accession>
<comment type="function">
    <text evidence="6">Salivary chemokine-binding protein which binds to host chemokines.</text>
</comment>
<keyword evidence="4 6" id="KW-1015">Disulfide bond</keyword>
<dbReference type="GO" id="GO:0019957">
    <property type="term" value="F:C-C chemokine binding"/>
    <property type="evidence" value="ECO:0007669"/>
    <property type="project" value="InterPro"/>
</dbReference>
<protein>
    <recommendedName>
        <fullName evidence="6">Evasin</fullName>
    </recommendedName>
</protein>
<reference evidence="8" key="1">
    <citation type="journal article" date="2017" name="Front. Cell. Infect. Microbiol.">
        <title>The Distinct Transcriptional Response of the Midgut of Amblyomma sculptum and Amblyomma aureolatum Ticks to Rickettsia rickettsii Correlates to Their Differences in Susceptibility to Infection.</title>
        <authorList>
            <person name="Martins L.A."/>
            <person name="Galletti M.F.B.M."/>
            <person name="Ribeiro J.M."/>
            <person name="Fujita A."/>
            <person name="Costa F.B."/>
            <person name="Labruna M.B."/>
            <person name="Daffre S."/>
            <person name="Fogaca A.C."/>
        </authorList>
    </citation>
    <scope>NUCLEOTIDE SEQUENCE</scope>
</reference>
<comment type="subcellular location">
    <subcellularLocation>
        <location evidence="1 6">Secreted</location>
    </subcellularLocation>
</comment>
<dbReference type="GO" id="GO:0005576">
    <property type="term" value="C:extracellular region"/>
    <property type="evidence" value="ECO:0007669"/>
    <property type="project" value="UniProtKB-SubCell"/>
</dbReference>
<dbReference type="EMBL" id="GFAC01007945">
    <property type="protein sequence ID" value="JAT91243.1"/>
    <property type="molecule type" value="mRNA"/>
</dbReference>
<name>A0A1E1WW35_9ACAR</name>
<keyword evidence="5 6" id="KW-0325">Glycoprotein</keyword>
<dbReference type="AlphaFoldDB" id="A0A1E1WW35"/>
<keyword evidence="3 6" id="KW-0732">Signal</keyword>
<dbReference type="Gene3D" id="2.30.130.100">
    <property type="match status" value="1"/>
</dbReference>
<evidence type="ECO:0000256" key="2">
    <source>
        <dbReference type="ARBA" id="ARBA00022525"/>
    </source>
</evidence>
<organism evidence="8">
    <name type="scientific">Amblyomma aureolatum</name>
    <dbReference type="NCBI Taxonomy" id="187763"/>
    <lineage>
        <taxon>Eukaryota</taxon>
        <taxon>Metazoa</taxon>
        <taxon>Ecdysozoa</taxon>
        <taxon>Arthropoda</taxon>
        <taxon>Chelicerata</taxon>
        <taxon>Arachnida</taxon>
        <taxon>Acari</taxon>
        <taxon>Parasitiformes</taxon>
        <taxon>Ixodida</taxon>
        <taxon>Ixodoidea</taxon>
        <taxon>Ixodidae</taxon>
        <taxon>Amblyomminae</taxon>
        <taxon>Amblyomma</taxon>
    </lineage>
</organism>